<proteinExistence type="predicted"/>
<evidence type="ECO:0000313" key="7">
    <source>
        <dbReference type="Proteomes" id="UP000315439"/>
    </source>
</evidence>
<keyword evidence="3 5" id="KW-1133">Transmembrane helix</keyword>
<feature type="transmembrane region" description="Helical" evidence="5">
    <location>
        <begin position="40"/>
        <end position="57"/>
    </location>
</feature>
<dbReference type="GO" id="GO:0016020">
    <property type="term" value="C:membrane"/>
    <property type="evidence" value="ECO:0007669"/>
    <property type="project" value="UniProtKB-SubCell"/>
</dbReference>
<evidence type="ECO:0000313" key="6">
    <source>
        <dbReference type="EMBL" id="TQV81533.1"/>
    </source>
</evidence>
<comment type="subcellular location">
    <subcellularLocation>
        <location evidence="1">Membrane</location>
        <topology evidence="1">Multi-pass membrane protein</topology>
    </subcellularLocation>
</comment>
<accession>A0A545TWD6</accession>
<feature type="transmembrane region" description="Helical" evidence="5">
    <location>
        <begin position="88"/>
        <end position="107"/>
    </location>
</feature>
<evidence type="ECO:0000256" key="1">
    <source>
        <dbReference type="ARBA" id="ARBA00004141"/>
    </source>
</evidence>
<evidence type="ECO:0000256" key="2">
    <source>
        <dbReference type="ARBA" id="ARBA00022692"/>
    </source>
</evidence>
<organism evidence="6 7">
    <name type="scientific">Aliikangiella coralliicola</name>
    <dbReference type="NCBI Taxonomy" id="2592383"/>
    <lineage>
        <taxon>Bacteria</taxon>
        <taxon>Pseudomonadati</taxon>
        <taxon>Pseudomonadota</taxon>
        <taxon>Gammaproteobacteria</taxon>
        <taxon>Oceanospirillales</taxon>
        <taxon>Pleioneaceae</taxon>
        <taxon>Aliikangiella</taxon>
    </lineage>
</organism>
<name>A0A545TWD6_9GAMM</name>
<evidence type="ECO:0000256" key="5">
    <source>
        <dbReference type="SAM" id="Phobius"/>
    </source>
</evidence>
<sequence>MKIKVITYVLALIFLLSGGAKVAGLEFEIVAFERWGYPLWFMYFTGVAEVAIGIGLSANILRKYAAMASCPIMLGAIGTHAINSEWPMFAIAFTIFLLCVTLALSLWRPTSVENNAG</sequence>
<dbReference type="Proteomes" id="UP000315439">
    <property type="component" value="Unassembled WGS sequence"/>
</dbReference>
<dbReference type="EMBL" id="VIKS01000016">
    <property type="protein sequence ID" value="TQV81533.1"/>
    <property type="molecule type" value="Genomic_DNA"/>
</dbReference>
<evidence type="ECO:0000256" key="4">
    <source>
        <dbReference type="ARBA" id="ARBA00023136"/>
    </source>
</evidence>
<keyword evidence="4 5" id="KW-0472">Membrane</keyword>
<dbReference type="AlphaFoldDB" id="A0A545TWD6"/>
<reference evidence="6 7" key="1">
    <citation type="submission" date="2019-07" db="EMBL/GenBank/DDBJ databases">
        <title>Draft genome for Aliikangiella sp. M105.</title>
        <authorList>
            <person name="Wang G."/>
        </authorList>
    </citation>
    <scope>NUCLEOTIDE SEQUENCE [LARGE SCALE GENOMIC DNA]</scope>
    <source>
        <strain evidence="6 7">M105</strain>
    </source>
</reference>
<dbReference type="RefSeq" id="WP_142935096.1">
    <property type="nucleotide sequence ID" value="NZ_ML660172.1"/>
</dbReference>
<protein>
    <submittedName>
        <fullName evidence="6">DoxX family protein</fullName>
    </submittedName>
</protein>
<keyword evidence="2 5" id="KW-0812">Transmembrane</keyword>
<dbReference type="Pfam" id="PF13564">
    <property type="entry name" value="DoxX_2"/>
    <property type="match status" value="1"/>
</dbReference>
<keyword evidence="7" id="KW-1185">Reference proteome</keyword>
<evidence type="ECO:0000256" key="3">
    <source>
        <dbReference type="ARBA" id="ARBA00022989"/>
    </source>
</evidence>
<dbReference type="OrthoDB" id="795468at2"/>
<comment type="caution">
    <text evidence="6">The sequence shown here is derived from an EMBL/GenBank/DDBJ whole genome shotgun (WGS) entry which is preliminary data.</text>
</comment>
<gene>
    <name evidence="6" type="ORF">FLL46_25630</name>
</gene>
<dbReference type="InterPro" id="IPR032808">
    <property type="entry name" value="DoxX"/>
</dbReference>